<dbReference type="InterPro" id="IPR002293">
    <property type="entry name" value="AA/rel_permease1"/>
</dbReference>
<keyword evidence="2" id="KW-0813">Transport</keyword>
<evidence type="ECO:0000256" key="1">
    <source>
        <dbReference type="ARBA" id="ARBA00004651"/>
    </source>
</evidence>
<dbReference type="PANTHER" id="PTHR42770:SF15">
    <property type="entry name" value="GLUTAMATE_GAMMA-AMINOBUTYRATE ANTIPORTER-RELATED"/>
    <property type="match status" value="1"/>
</dbReference>
<proteinExistence type="predicted"/>
<feature type="transmembrane region" description="Helical" evidence="7">
    <location>
        <begin position="353"/>
        <end position="377"/>
    </location>
</feature>
<keyword evidence="6 7" id="KW-0472">Membrane</keyword>
<evidence type="ECO:0000313" key="8">
    <source>
        <dbReference type="EMBL" id="SQA64691.1"/>
    </source>
</evidence>
<dbReference type="GO" id="GO:0022857">
    <property type="term" value="F:transmembrane transporter activity"/>
    <property type="evidence" value="ECO:0007669"/>
    <property type="project" value="InterPro"/>
</dbReference>
<accession>A0AB38FZL7</accession>
<evidence type="ECO:0000256" key="5">
    <source>
        <dbReference type="ARBA" id="ARBA00022989"/>
    </source>
</evidence>
<feature type="transmembrane region" description="Helical" evidence="7">
    <location>
        <begin position="12"/>
        <end position="35"/>
    </location>
</feature>
<dbReference type="Gene3D" id="1.20.1740.10">
    <property type="entry name" value="Amino acid/polyamine transporter I"/>
    <property type="match status" value="1"/>
</dbReference>
<dbReference type="PANTHER" id="PTHR42770">
    <property type="entry name" value="AMINO ACID TRANSPORTER-RELATED"/>
    <property type="match status" value="1"/>
</dbReference>
<feature type="transmembrane region" description="Helical" evidence="7">
    <location>
        <begin position="325"/>
        <end position="347"/>
    </location>
</feature>
<gene>
    <name evidence="8" type="primary">gadC_2</name>
    <name evidence="8" type="ORF">NCTC11967_03722</name>
</gene>
<name>A0AB38FZL7_9ENTR</name>
<evidence type="ECO:0000256" key="3">
    <source>
        <dbReference type="ARBA" id="ARBA00022475"/>
    </source>
</evidence>
<dbReference type="PIRSF" id="PIRSF006060">
    <property type="entry name" value="AA_transporter"/>
    <property type="match status" value="1"/>
</dbReference>
<feature type="transmembrane region" description="Helical" evidence="7">
    <location>
        <begin position="226"/>
        <end position="251"/>
    </location>
</feature>
<dbReference type="Proteomes" id="UP000251313">
    <property type="component" value="Unassembled WGS sequence"/>
</dbReference>
<feature type="transmembrane region" description="Helical" evidence="7">
    <location>
        <begin position="184"/>
        <end position="205"/>
    </location>
</feature>
<feature type="transmembrane region" description="Helical" evidence="7">
    <location>
        <begin position="41"/>
        <end position="67"/>
    </location>
</feature>
<feature type="transmembrane region" description="Helical" evidence="7">
    <location>
        <begin position="120"/>
        <end position="140"/>
    </location>
</feature>
<feature type="transmembrane region" description="Helical" evidence="7">
    <location>
        <begin position="398"/>
        <end position="420"/>
    </location>
</feature>
<evidence type="ECO:0000256" key="2">
    <source>
        <dbReference type="ARBA" id="ARBA00022448"/>
    </source>
</evidence>
<dbReference type="EMBL" id="UAVL01000019">
    <property type="protein sequence ID" value="SQA64691.1"/>
    <property type="molecule type" value="Genomic_DNA"/>
</dbReference>
<dbReference type="GO" id="GO:0005886">
    <property type="term" value="C:plasma membrane"/>
    <property type="evidence" value="ECO:0007669"/>
    <property type="project" value="UniProtKB-SubCell"/>
</dbReference>
<evidence type="ECO:0000256" key="7">
    <source>
        <dbReference type="SAM" id="Phobius"/>
    </source>
</evidence>
<organism evidence="8 9">
    <name type="scientific">Yokenella regensburgei</name>
    <dbReference type="NCBI Taxonomy" id="158877"/>
    <lineage>
        <taxon>Bacteria</taxon>
        <taxon>Pseudomonadati</taxon>
        <taxon>Pseudomonadota</taxon>
        <taxon>Gammaproteobacteria</taxon>
        <taxon>Enterobacterales</taxon>
        <taxon>Enterobacteriaceae</taxon>
        <taxon>Yokenella</taxon>
    </lineage>
</organism>
<evidence type="ECO:0000256" key="4">
    <source>
        <dbReference type="ARBA" id="ARBA00022692"/>
    </source>
</evidence>
<feature type="transmembrane region" description="Helical" evidence="7">
    <location>
        <begin position="432"/>
        <end position="453"/>
    </location>
</feature>
<reference evidence="8 9" key="1">
    <citation type="submission" date="2018-06" db="EMBL/GenBank/DDBJ databases">
        <authorList>
            <consortium name="Pathogen Informatics"/>
            <person name="Doyle S."/>
        </authorList>
    </citation>
    <scope>NUCLEOTIDE SEQUENCE [LARGE SCALE GENOMIC DNA]</scope>
    <source>
        <strain evidence="8 9">NCTC11967</strain>
    </source>
</reference>
<keyword evidence="5 7" id="KW-1133">Transmembrane helix</keyword>
<dbReference type="Pfam" id="PF13520">
    <property type="entry name" value="AA_permease_2"/>
    <property type="match status" value="1"/>
</dbReference>
<keyword evidence="4 7" id="KW-0812">Transmembrane</keyword>
<protein>
    <submittedName>
        <fullName evidence="8">Extreme acid sensitivity protein</fullName>
    </submittedName>
</protein>
<feature type="transmembrane region" description="Helical" evidence="7">
    <location>
        <begin position="88"/>
        <end position="114"/>
    </location>
</feature>
<sequence>MGIPGSKGKMGVSQIALFCMCAVIVLETLTASAAIGPSGLFWWAVTLVFFIVPYALITSELGTAYPAEGGIYDWIRRAFGPRMSTRAVYLYWLAGGLWMPAGYILFAGMFARVFMPELSLAWQVAMVLVMTWLTVAFINYKTSVGIWLTVAGAVFKITVIMILGVAGFYHMLENGPANDFSLHALLPSASSGIGFLAVIVYNLVGLELVACMGKELRNPVRDMPKAILLASLAIAFLYVFGSMGILMAIPLNQLNLVSGIVDALELLLGEGSPLVVLVSVFFMLSIIGNKVTWAMAPSRAAAEAAREGELPAIIGRWHPKNQTPYWANIILGLVSTIITLIYAGFAHGDNVSMFWSVFSFSSACVIISYLIFFASFLKLRISDPITERPFRVPGGMPMAVLCTLLCMGFVFMCAVLFIFPELLKGMINWADSGPILTGVLFILISGELVIRYGERQFAAHSLRCYLNRSSS</sequence>
<comment type="subcellular location">
    <subcellularLocation>
        <location evidence="1">Cell membrane</location>
        <topology evidence="1">Multi-pass membrane protein</topology>
    </subcellularLocation>
</comment>
<dbReference type="RefSeq" id="WP_038255768.1">
    <property type="nucleotide sequence ID" value="NZ_UAVL01000019.1"/>
</dbReference>
<evidence type="ECO:0000313" key="9">
    <source>
        <dbReference type="Proteomes" id="UP000251313"/>
    </source>
</evidence>
<keyword evidence="3" id="KW-1003">Cell membrane</keyword>
<comment type="caution">
    <text evidence="8">The sequence shown here is derived from an EMBL/GenBank/DDBJ whole genome shotgun (WGS) entry which is preliminary data.</text>
</comment>
<evidence type="ECO:0000256" key="6">
    <source>
        <dbReference type="ARBA" id="ARBA00023136"/>
    </source>
</evidence>
<feature type="transmembrane region" description="Helical" evidence="7">
    <location>
        <begin position="271"/>
        <end position="289"/>
    </location>
</feature>
<dbReference type="InterPro" id="IPR050367">
    <property type="entry name" value="APC_superfamily"/>
</dbReference>
<dbReference type="AlphaFoldDB" id="A0AB38FZL7"/>
<feature type="transmembrane region" description="Helical" evidence="7">
    <location>
        <begin position="147"/>
        <end position="172"/>
    </location>
</feature>